<name>A0ABP0K3S6_9DINO</name>
<sequence length="118" mass="13366">DSVILDFEWFANSSDYAFTEQGEAWYEDFGWNPELFPSPAQQLKTYLLEPWTSSFLSLASESPAWETDSYCTWPRRESGLHLKAVPRLMPKAVGSGSQTQRCRGGTLNRCSSLPICFS</sequence>
<keyword evidence="2" id="KW-1185">Reference proteome</keyword>
<organism evidence="1 2">
    <name type="scientific">Durusdinium trenchii</name>
    <dbReference type="NCBI Taxonomy" id="1381693"/>
    <lineage>
        <taxon>Eukaryota</taxon>
        <taxon>Sar</taxon>
        <taxon>Alveolata</taxon>
        <taxon>Dinophyceae</taxon>
        <taxon>Suessiales</taxon>
        <taxon>Symbiodiniaceae</taxon>
        <taxon>Durusdinium</taxon>
    </lineage>
</organism>
<reference evidence="1 2" key="1">
    <citation type="submission" date="2024-02" db="EMBL/GenBank/DDBJ databases">
        <authorList>
            <person name="Chen Y."/>
            <person name="Shah S."/>
            <person name="Dougan E. K."/>
            <person name="Thang M."/>
            <person name="Chan C."/>
        </authorList>
    </citation>
    <scope>NUCLEOTIDE SEQUENCE [LARGE SCALE GENOMIC DNA]</scope>
</reference>
<dbReference type="EMBL" id="CAXAMM010009797">
    <property type="protein sequence ID" value="CAK9021436.1"/>
    <property type="molecule type" value="Genomic_DNA"/>
</dbReference>
<proteinExistence type="predicted"/>
<evidence type="ECO:0000313" key="1">
    <source>
        <dbReference type="EMBL" id="CAK9021436.1"/>
    </source>
</evidence>
<feature type="non-terminal residue" evidence="1">
    <location>
        <position position="118"/>
    </location>
</feature>
<dbReference type="Proteomes" id="UP001642464">
    <property type="component" value="Unassembled WGS sequence"/>
</dbReference>
<accession>A0ABP0K3S6</accession>
<gene>
    <name evidence="1" type="ORF">SCF082_LOCUS15348</name>
</gene>
<comment type="caution">
    <text evidence="1">The sequence shown here is derived from an EMBL/GenBank/DDBJ whole genome shotgun (WGS) entry which is preliminary data.</text>
</comment>
<evidence type="ECO:0000313" key="2">
    <source>
        <dbReference type="Proteomes" id="UP001642464"/>
    </source>
</evidence>
<protein>
    <submittedName>
        <fullName evidence="1">Neutral alpha-glucosidase C</fullName>
    </submittedName>
</protein>
<feature type="non-terminal residue" evidence="1">
    <location>
        <position position="1"/>
    </location>
</feature>